<dbReference type="PROSITE" id="PS50262">
    <property type="entry name" value="G_PROTEIN_RECEP_F1_2"/>
    <property type="match status" value="1"/>
</dbReference>
<dbReference type="InterPro" id="IPR019420">
    <property type="entry name" value="7TM_GPCR_serpentine_rcpt_Srbc"/>
</dbReference>
<comment type="subcellular location">
    <subcellularLocation>
        <location evidence="1">Membrane</location>
    </subcellularLocation>
</comment>
<dbReference type="AlphaFoldDB" id="A0AA36HA51"/>
<keyword evidence="2 5" id="KW-0812">Transmembrane</keyword>
<keyword evidence="3 5" id="KW-1133">Transmembrane helix</keyword>
<dbReference type="Gene3D" id="1.20.1070.10">
    <property type="entry name" value="Rhodopsin 7-helix transmembrane proteins"/>
    <property type="match status" value="1"/>
</dbReference>
<dbReference type="Proteomes" id="UP001176961">
    <property type="component" value="Unassembled WGS sequence"/>
</dbReference>
<reference evidence="7" key="1">
    <citation type="submission" date="2023-07" db="EMBL/GenBank/DDBJ databases">
        <authorList>
            <consortium name="CYATHOMIX"/>
        </authorList>
    </citation>
    <scope>NUCLEOTIDE SEQUENCE</scope>
    <source>
        <strain evidence="7">N/A</strain>
    </source>
</reference>
<comment type="caution">
    <text evidence="7">The sequence shown here is derived from an EMBL/GenBank/DDBJ whole genome shotgun (WGS) entry which is preliminary data.</text>
</comment>
<evidence type="ECO:0000256" key="5">
    <source>
        <dbReference type="SAM" id="Phobius"/>
    </source>
</evidence>
<feature type="transmembrane region" description="Helical" evidence="5">
    <location>
        <begin position="171"/>
        <end position="192"/>
    </location>
</feature>
<gene>
    <name evidence="7" type="ORF">CYNAS_LOCUS18922</name>
</gene>
<evidence type="ECO:0000256" key="1">
    <source>
        <dbReference type="ARBA" id="ARBA00004370"/>
    </source>
</evidence>
<name>A0AA36HA51_CYLNA</name>
<evidence type="ECO:0000256" key="2">
    <source>
        <dbReference type="ARBA" id="ARBA00022692"/>
    </source>
</evidence>
<dbReference type="GO" id="GO:0016020">
    <property type="term" value="C:membrane"/>
    <property type="evidence" value="ECO:0007669"/>
    <property type="project" value="UniProtKB-SubCell"/>
</dbReference>
<dbReference type="SUPFAM" id="SSF81321">
    <property type="entry name" value="Family A G protein-coupled receptor-like"/>
    <property type="match status" value="1"/>
</dbReference>
<evidence type="ECO:0000256" key="4">
    <source>
        <dbReference type="ARBA" id="ARBA00023136"/>
    </source>
</evidence>
<feature type="transmembrane region" description="Helical" evidence="5">
    <location>
        <begin position="12"/>
        <end position="34"/>
    </location>
</feature>
<feature type="transmembrane region" description="Helical" evidence="5">
    <location>
        <begin position="260"/>
        <end position="279"/>
    </location>
</feature>
<evidence type="ECO:0000259" key="6">
    <source>
        <dbReference type="PROSITE" id="PS50262"/>
    </source>
</evidence>
<dbReference type="Pfam" id="PF10316">
    <property type="entry name" value="7TM_GPCR_Srbc"/>
    <property type="match status" value="1"/>
</dbReference>
<organism evidence="7 8">
    <name type="scientific">Cylicocyclus nassatus</name>
    <name type="common">Nematode worm</name>
    <dbReference type="NCBI Taxonomy" id="53992"/>
    <lineage>
        <taxon>Eukaryota</taxon>
        <taxon>Metazoa</taxon>
        <taxon>Ecdysozoa</taxon>
        <taxon>Nematoda</taxon>
        <taxon>Chromadorea</taxon>
        <taxon>Rhabditida</taxon>
        <taxon>Rhabditina</taxon>
        <taxon>Rhabditomorpha</taxon>
        <taxon>Strongyloidea</taxon>
        <taxon>Strongylidae</taxon>
        <taxon>Cylicocyclus</taxon>
    </lineage>
</organism>
<feature type="transmembrane region" description="Helical" evidence="5">
    <location>
        <begin position="226"/>
        <end position="254"/>
    </location>
</feature>
<evidence type="ECO:0000313" key="8">
    <source>
        <dbReference type="Proteomes" id="UP001176961"/>
    </source>
</evidence>
<keyword evidence="4 5" id="KW-0472">Membrane</keyword>
<keyword evidence="8" id="KW-1185">Reference proteome</keyword>
<dbReference type="EMBL" id="CATQJL010000316">
    <property type="protein sequence ID" value="CAJ0606939.1"/>
    <property type="molecule type" value="Genomic_DNA"/>
</dbReference>
<accession>A0AA36HA51</accession>
<feature type="transmembrane region" description="Helical" evidence="5">
    <location>
        <begin position="46"/>
        <end position="69"/>
    </location>
</feature>
<feature type="transmembrane region" description="Helical" evidence="5">
    <location>
        <begin position="130"/>
        <end position="151"/>
    </location>
</feature>
<dbReference type="CDD" id="cd00637">
    <property type="entry name" value="7tm_classA_rhodopsin-like"/>
    <property type="match status" value="1"/>
</dbReference>
<protein>
    <recommendedName>
        <fullName evidence="6">G-protein coupled receptors family 1 profile domain-containing protein</fullName>
    </recommendedName>
</protein>
<evidence type="ECO:0000256" key="3">
    <source>
        <dbReference type="ARBA" id="ARBA00022989"/>
    </source>
</evidence>
<dbReference type="PANTHER" id="PTHR46955:SF3">
    <property type="entry name" value="G_PROTEIN_RECEP_F1_2 DOMAIN-CONTAINING PROTEIN"/>
    <property type="match status" value="1"/>
</dbReference>
<dbReference type="PANTHER" id="PTHR46955">
    <property type="entry name" value="PROTEIN CBG01349-RELATED"/>
    <property type="match status" value="1"/>
</dbReference>
<feature type="domain" description="G-protein coupled receptors family 1 profile" evidence="6">
    <location>
        <begin position="23"/>
        <end position="276"/>
    </location>
</feature>
<sequence>MGNLSFLITDLIIFTLQFTCIISNGFVLFLYLRVKRLRKNLALRMIVFLSITDTMLAVTALPYIIYLIVTWNDTFILLNPYMIMISSTPLTIQLKINLTLTIAIALDRTIALYFTVIYRRMSSAVYANTALLIGIFLAICDVTAEFVLSPILPRPNCAAIGCFVSDRFRYYWGTSNMVLGFFVIILTMAMLAKLRYIQKHSESEKALVSTSNSSTSRFRQANRSSLGILLTSLLFVTLPSVGVGFVEMIGFSIFKTVGPFYILGLLAAGTCNSIVYVALNRDMRELAKNCILKRSFSTATVSVEPTTKISTKVVSTVMKN</sequence>
<dbReference type="InterPro" id="IPR052322">
    <property type="entry name" value="Mito_rRNA_Mtase_NSUN4"/>
</dbReference>
<evidence type="ECO:0000313" key="7">
    <source>
        <dbReference type="EMBL" id="CAJ0606939.1"/>
    </source>
</evidence>
<dbReference type="InterPro" id="IPR017452">
    <property type="entry name" value="GPCR_Rhodpsn_7TM"/>
</dbReference>
<proteinExistence type="predicted"/>